<feature type="compositionally biased region" description="Pro residues" evidence="1">
    <location>
        <begin position="974"/>
        <end position="996"/>
    </location>
</feature>
<feature type="compositionally biased region" description="Pro residues" evidence="1">
    <location>
        <begin position="218"/>
        <end position="232"/>
    </location>
</feature>
<feature type="compositionally biased region" description="Basic and acidic residues" evidence="1">
    <location>
        <begin position="869"/>
        <end position="881"/>
    </location>
</feature>
<feature type="compositionally biased region" description="Pro residues" evidence="1">
    <location>
        <begin position="657"/>
        <end position="666"/>
    </location>
</feature>
<accession>D6RP22</accession>
<dbReference type="HOGENOM" id="CLU_244691_0_0_1"/>
<feature type="compositionally biased region" description="Pro residues" evidence="1">
    <location>
        <begin position="31"/>
        <end position="41"/>
    </location>
</feature>
<feature type="compositionally biased region" description="Pro residues" evidence="1">
    <location>
        <begin position="1058"/>
        <end position="1071"/>
    </location>
</feature>
<dbReference type="Pfam" id="PF25459">
    <property type="entry name" value="AIM3_BBC1_C"/>
    <property type="match status" value="1"/>
</dbReference>
<feature type="region of interest" description="Disordered" evidence="1">
    <location>
        <begin position="600"/>
        <end position="1156"/>
    </location>
</feature>
<organism evidence="3 4">
    <name type="scientific">Coprinopsis cinerea (strain Okayama-7 / 130 / ATCC MYA-4618 / FGSC 9003)</name>
    <name type="common">Inky cap fungus</name>
    <name type="synonym">Hormographiella aspergillata</name>
    <dbReference type="NCBI Taxonomy" id="240176"/>
    <lineage>
        <taxon>Eukaryota</taxon>
        <taxon>Fungi</taxon>
        <taxon>Dikarya</taxon>
        <taxon>Basidiomycota</taxon>
        <taxon>Agaricomycotina</taxon>
        <taxon>Agaricomycetes</taxon>
        <taxon>Agaricomycetidae</taxon>
        <taxon>Agaricales</taxon>
        <taxon>Agaricineae</taxon>
        <taxon>Psathyrellaceae</taxon>
        <taxon>Coprinopsis</taxon>
    </lineage>
</organism>
<dbReference type="OMA" id="TMHQKYN"/>
<dbReference type="VEuPathDB" id="FungiDB:CC1G_14998"/>
<feature type="region of interest" description="Disordered" evidence="1">
    <location>
        <begin position="1"/>
        <end position="562"/>
    </location>
</feature>
<feature type="compositionally biased region" description="Low complexity" evidence="1">
    <location>
        <begin position="785"/>
        <end position="796"/>
    </location>
</feature>
<dbReference type="KEGG" id="cci:CC1G_14998"/>
<dbReference type="InParanoid" id="D6RP22"/>
<dbReference type="GeneID" id="9378704"/>
<feature type="compositionally biased region" description="Low complexity" evidence="1">
    <location>
        <begin position="42"/>
        <end position="51"/>
    </location>
</feature>
<comment type="caution">
    <text evidence="3">The sequence shown here is derived from an EMBL/GenBank/DDBJ whole genome shotgun (WGS) entry which is preliminary data.</text>
</comment>
<sequence>MSDQPDAPPKKVGSLRDRIAAFEKAGASAPAPAPAPAPRPKPAGFSTWKPKQPSPPSTPTTADNASTPSKPASGGMSVSDAKDSIVKGGSLKERMAALQGKGAFGAPPPLAPKPALEKPKWKPPPVVSPPVDDDDDRPADPAAAAAAALARASSPPQPSSLISDSSERRSSEEATEKESNEQTGETDPDEEERQRRAAIAARMARLGGTRVGMAPIFGKPPPPPPTKKPSLPPNDDAAKAEPTKETASPPPQPPKEEPQTEAEAATITEEVTESKSTEAIPASVSSSESHGSKSPPSMPVPAMPRRAAPPRKKASKPQQPPPPPPPPPPVEVAAQDAVVSQESEEPSQAQEKVVKEEVDVKPDDVSQEHEDKGESVVPETLKDTQEAASSVTPTEDTEVSGQVPEHASADSSVEAQPPVQQPAQVSEEVQTVDEKHSGKDVEDGESEESEEDEETRKRKVADRLARMGAVNPLALPRRDSSSAAPLSSSPPTTADEKGEQPLPVEEAQHVPAESVAPLSPEPELAASIPEKLDDAATREDETKPIEPSSEVAGKADTSDATTRCIDAVDYVEESQYDDNDSGAAPVVTSTILQRQSLAQLTGESVAEVEDTIPVPPPRVSHLASVEDQTPRNLDASADPEENSEEENEVLVRSQILVPPPGFPRSPPTDVQAGQVESNDDGHQPPLPVPHRVSSERQDVGAAEEQQPSPVLPRSFPPSPPPAEEASDNEEALPVRPMSSAHRSEGQTSDAEAPLIVPPPVMPKSPTPVNQAPPHNAPPTQTVHQSDSVRSSSSQSSLKVPGTREILDEEEGDPIDPSFHSPSRRTSAVLSSSTDATPPEPQATTEEPAIAAKEPTPLPREEAQEDEDAEAARRRTIAERMAKLGGIKFGAAPPVLPGRRPTLPTAAEEESRRSEAQEEFQDTGGNSDLTEEEEERARKERIATKLAGMGGMRIGMLPPTFPTRKASVPQEPEPEPSAPKSPPPPTRAPPSRPPLPPQVADSESEEESLASSVDAVKVEAEESEMEEVHHEDAQPEEAPPPPPARGARQIRKESLDTPSSPPPPPTRPPVPAGLPARRASNQTISSQRRTSGDSTVSSPPQKTPILRGQSDYVMVEDPEGEEVPPPLPGNRPSARAPAPSRPPPAPEGQDSLSSQWELPNIPTSTLEFGNEDLSMSWTEAEAAPALEESVTIVPRPQPTPGPRLAEVAGTGMEQQRKSSNDVQLSADDLMAVWGRVGVQVCEVATTLFEKSKKGLVGDGTYPGFVRVVLNEVPNAAKASDWGYLVYKQTGGAVQKRASDIMPGDLVELSDAKFKGHKGLQAYQLIVGTDEPVVGVISEFEPKKSKLRVFQANQHVGQQTVEVVSYRLDDLKSGVLKIYRVLEA</sequence>
<feature type="compositionally biased region" description="Acidic residues" evidence="1">
    <location>
        <begin position="442"/>
        <end position="453"/>
    </location>
</feature>
<feature type="compositionally biased region" description="Basic and acidic residues" evidence="1">
    <location>
        <begin position="165"/>
        <end position="180"/>
    </location>
</feature>
<feature type="compositionally biased region" description="Low complexity" evidence="1">
    <location>
        <begin position="140"/>
        <end position="164"/>
    </location>
</feature>
<name>D6RP22_COPC7</name>
<feature type="compositionally biased region" description="Pro residues" evidence="1">
    <location>
        <begin position="755"/>
        <end position="765"/>
    </location>
</feature>
<dbReference type="OrthoDB" id="207120at2759"/>
<feature type="compositionally biased region" description="Basic and acidic residues" evidence="1">
    <location>
        <begin position="1015"/>
        <end position="1032"/>
    </location>
</feature>
<feature type="compositionally biased region" description="Pro residues" evidence="1">
    <location>
        <begin position="318"/>
        <end position="330"/>
    </location>
</feature>
<feature type="compositionally biased region" description="Low complexity" evidence="1">
    <location>
        <begin position="481"/>
        <end position="493"/>
    </location>
</feature>
<dbReference type="InterPro" id="IPR057402">
    <property type="entry name" value="AIM3_BBC1_C"/>
</dbReference>
<dbReference type="Proteomes" id="UP000001861">
    <property type="component" value="Unassembled WGS sequence"/>
</dbReference>
<evidence type="ECO:0000256" key="1">
    <source>
        <dbReference type="SAM" id="MobiDB-lite"/>
    </source>
</evidence>
<feature type="domain" description="BBC1/AIM3 cysteine proteinase-fold" evidence="2">
    <location>
        <begin position="1213"/>
        <end position="1381"/>
    </location>
</feature>
<evidence type="ECO:0000313" key="3">
    <source>
        <dbReference type="EMBL" id="EFI27173.1"/>
    </source>
</evidence>
<feature type="compositionally biased region" description="Basic and acidic residues" evidence="1">
    <location>
        <begin position="432"/>
        <end position="441"/>
    </location>
</feature>
<feature type="compositionally biased region" description="Basic and acidic residues" evidence="1">
    <location>
        <begin position="530"/>
        <end position="544"/>
    </location>
</feature>
<proteinExistence type="predicted"/>
<keyword evidence="4" id="KW-1185">Reference proteome</keyword>
<dbReference type="EMBL" id="AACS02000008">
    <property type="protein sequence ID" value="EFI27173.1"/>
    <property type="molecule type" value="Genomic_DNA"/>
</dbReference>
<feature type="compositionally biased region" description="Low complexity" evidence="1">
    <location>
        <begin position="833"/>
        <end position="851"/>
    </location>
</feature>
<feature type="compositionally biased region" description="Low complexity" evidence="1">
    <location>
        <begin position="411"/>
        <end position="429"/>
    </location>
</feature>
<feature type="compositionally biased region" description="Low complexity" evidence="1">
    <location>
        <begin position="281"/>
        <end position="295"/>
    </location>
</feature>
<evidence type="ECO:0000313" key="4">
    <source>
        <dbReference type="Proteomes" id="UP000001861"/>
    </source>
</evidence>
<gene>
    <name evidence="3" type="ORF">CC1G_14998</name>
</gene>
<feature type="compositionally biased region" description="Basic and acidic residues" evidence="1">
    <location>
        <begin position="80"/>
        <end position="95"/>
    </location>
</feature>
<feature type="compositionally biased region" description="Basic and acidic residues" evidence="1">
    <location>
        <begin position="352"/>
        <end position="385"/>
    </location>
</feature>
<feature type="compositionally biased region" description="Polar residues" evidence="1">
    <location>
        <begin position="819"/>
        <end position="832"/>
    </location>
</feature>
<protein>
    <recommendedName>
        <fullName evidence="2">BBC1/AIM3 cysteine proteinase-fold domain-containing protein</fullName>
    </recommendedName>
</protein>
<dbReference type="eggNOG" id="ENOG502QQMM">
    <property type="taxonomic scope" value="Eukaryota"/>
</dbReference>
<reference evidence="3 4" key="1">
    <citation type="journal article" date="2010" name="Proc. Natl. Acad. Sci. U.S.A.">
        <title>Insights into evolution of multicellular fungi from the assembled chromosomes of the mushroom Coprinopsis cinerea (Coprinus cinereus).</title>
        <authorList>
            <person name="Stajich J.E."/>
            <person name="Wilke S.K."/>
            <person name="Ahren D."/>
            <person name="Au C.H."/>
            <person name="Birren B.W."/>
            <person name="Borodovsky M."/>
            <person name="Burns C."/>
            <person name="Canback B."/>
            <person name="Casselton L.A."/>
            <person name="Cheng C.K."/>
            <person name="Deng J."/>
            <person name="Dietrich F.S."/>
            <person name="Fargo D.C."/>
            <person name="Farman M.L."/>
            <person name="Gathman A.C."/>
            <person name="Goldberg J."/>
            <person name="Guigo R."/>
            <person name="Hoegger P.J."/>
            <person name="Hooker J.B."/>
            <person name="Huggins A."/>
            <person name="James T.Y."/>
            <person name="Kamada T."/>
            <person name="Kilaru S."/>
            <person name="Kodira C."/>
            <person name="Kues U."/>
            <person name="Kupfer D."/>
            <person name="Kwan H.S."/>
            <person name="Lomsadze A."/>
            <person name="Li W."/>
            <person name="Lilly W.W."/>
            <person name="Ma L.J."/>
            <person name="Mackey A.J."/>
            <person name="Manning G."/>
            <person name="Martin F."/>
            <person name="Muraguchi H."/>
            <person name="Natvig D.O."/>
            <person name="Palmerini H."/>
            <person name="Ramesh M.A."/>
            <person name="Rehmeyer C.J."/>
            <person name="Roe B.A."/>
            <person name="Shenoy N."/>
            <person name="Stanke M."/>
            <person name="Ter-Hovhannisyan V."/>
            <person name="Tunlid A."/>
            <person name="Velagapudi R."/>
            <person name="Vision T.J."/>
            <person name="Zeng Q."/>
            <person name="Zolan M.E."/>
            <person name="Pukkila P.J."/>
        </authorList>
    </citation>
    <scope>NUCLEOTIDE SEQUENCE [LARGE SCALE GENOMIC DNA]</scope>
    <source>
        <strain evidence="4">Okayama-7 / 130 / ATCC MYA-4618 / FGSC 9003</strain>
    </source>
</reference>
<dbReference type="RefSeq" id="XP_002910667.1">
    <property type="nucleotide sequence ID" value="XM_002910621.1"/>
</dbReference>
<evidence type="ECO:0000259" key="2">
    <source>
        <dbReference type="Pfam" id="PF25459"/>
    </source>
</evidence>
<feature type="compositionally biased region" description="Acidic residues" evidence="1">
    <location>
        <begin position="637"/>
        <end position="648"/>
    </location>
</feature>
<feature type="compositionally biased region" description="Low complexity" evidence="1">
    <location>
        <begin position="59"/>
        <end position="69"/>
    </location>
</feature>
<feature type="compositionally biased region" description="Polar residues" evidence="1">
    <location>
        <begin position="1078"/>
        <end position="1099"/>
    </location>
</feature>